<dbReference type="EMBL" id="GG698913">
    <property type="protein sequence ID" value="EEU38905.1"/>
    <property type="molecule type" value="Genomic_DNA"/>
</dbReference>
<feature type="chain" id="PRO_5002986942" description="Extracellular membrane protein CFEM domain-containing protein" evidence="3">
    <location>
        <begin position="20"/>
        <end position="281"/>
    </location>
</feature>
<feature type="signal peptide" evidence="3">
    <location>
        <begin position="1"/>
        <end position="19"/>
    </location>
</feature>
<dbReference type="VEuPathDB" id="FungiDB:NECHADRAFT_88913"/>
<feature type="compositionally biased region" description="Low complexity" evidence="1">
    <location>
        <begin position="126"/>
        <end position="190"/>
    </location>
</feature>
<keyword evidence="2" id="KW-1133">Transmembrane helix</keyword>
<dbReference type="OrthoDB" id="3630276at2759"/>
<dbReference type="AlphaFoldDB" id="C7ZAR6"/>
<keyword evidence="2" id="KW-0472">Membrane</keyword>
<keyword evidence="3" id="KW-0732">Signal</keyword>
<keyword evidence="2" id="KW-0812">Transmembrane</keyword>
<dbReference type="eggNOG" id="ENOG502RA2V">
    <property type="taxonomic scope" value="Eukaryota"/>
</dbReference>
<dbReference type="Proteomes" id="UP000005206">
    <property type="component" value="Unassembled WGS sequence"/>
</dbReference>
<feature type="region of interest" description="Disordered" evidence="1">
    <location>
        <begin position="79"/>
        <end position="191"/>
    </location>
</feature>
<feature type="transmembrane region" description="Helical" evidence="2">
    <location>
        <begin position="237"/>
        <end position="258"/>
    </location>
</feature>
<sequence length="281" mass="30182">MRFVSMLALLATASPRVDARQNRVARYDSDLAHLLDCRYPEILYECLASRDRSVGQPAENACYVAASCAPLKRAEQTSDGKLWEDEESGEGLHQRQRRQQTESQDSASQEPETTDNASAFSADPVATTEELASSSAEPESTTIQESTAASTSTEATVLSSTEPSSQPSSTLPSSTLSSSTSSTETETTTSVGASCYSTTIESTTSACSPGLLCATEDTHGYTICMEMQNEIGLAGKIIGSCFGAAIAVCVGTLGVLIYQDKRKQREIAELMEARIRRKERR</sequence>
<accession>C7ZAR6</accession>
<protein>
    <recommendedName>
        <fullName evidence="6">Extracellular membrane protein CFEM domain-containing protein</fullName>
    </recommendedName>
</protein>
<evidence type="ECO:0000256" key="2">
    <source>
        <dbReference type="SAM" id="Phobius"/>
    </source>
</evidence>
<dbReference type="RefSeq" id="XP_003044618.1">
    <property type="nucleotide sequence ID" value="XM_003044572.1"/>
</dbReference>
<gene>
    <name evidence="4" type="ORF">NECHADRAFT_88913</name>
</gene>
<dbReference type="KEGG" id="nhe:NECHADRAFT_88913"/>
<evidence type="ECO:0000256" key="1">
    <source>
        <dbReference type="SAM" id="MobiDB-lite"/>
    </source>
</evidence>
<evidence type="ECO:0000313" key="5">
    <source>
        <dbReference type="Proteomes" id="UP000005206"/>
    </source>
</evidence>
<evidence type="ECO:0000313" key="4">
    <source>
        <dbReference type="EMBL" id="EEU38905.1"/>
    </source>
</evidence>
<dbReference type="OMA" id="ATEHNND"/>
<name>C7ZAR6_FUSV7</name>
<dbReference type="HOGENOM" id="CLU_990759_0_0_1"/>
<reference evidence="4 5" key="1">
    <citation type="journal article" date="2009" name="PLoS Genet.">
        <title>The genome of Nectria haematococca: contribution of supernumerary chromosomes to gene expansion.</title>
        <authorList>
            <person name="Coleman J.J."/>
            <person name="Rounsley S.D."/>
            <person name="Rodriguez-Carres M."/>
            <person name="Kuo A."/>
            <person name="Wasmann C.C."/>
            <person name="Grimwood J."/>
            <person name="Schmutz J."/>
            <person name="Taga M."/>
            <person name="White G.J."/>
            <person name="Zhou S."/>
            <person name="Schwartz D.C."/>
            <person name="Freitag M."/>
            <person name="Ma L.J."/>
            <person name="Danchin E.G."/>
            <person name="Henrissat B."/>
            <person name="Coutinho P.M."/>
            <person name="Nelson D.R."/>
            <person name="Straney D."/>
            <person name="Napoli C.A."/>
            <person name="Barker B.M."/>
            <person name="Gribskov M."/>
            <person name="Rep M."/>
            <person name="Kroken S."/>
            <person name="Molnar I."/>
            <person name="Rensing C."/>
            <person name="Kennell J.C."/>
            <person name="Zamora J."/>
            <person name="Farman M.L."/>
            <person name="Selker E.U."/>
            <person name="Salamov A."/>
            <person name="Shapiro H."/>
            <person name="Pangilinan J."/>
            <person name="Lindquist E."/>
            <person name="Lamers C."/>
            <person name="Grigoriev I.V."/>
            <person name="Geiser D.M."/>
            <person name="Covert S.F."/>
            <person name="Temporini E."/>
            <person name="Vanetten H.D."/>
        </authorList>
    </citation>
    <scope>NUCLEOTIDE SEQUENCE [LARGE SCALE GENOMIC DNA]</scope>
    <source>
        <strain evidence="5">ATCC MYA-4622 / CBS 123669 / FGSC 9596 / NRRL 45880 / 77-13-4</strain>
    </source>
</reference>
<keyword evidence="5" id="KW-1185">Reference proteome</keyword>
<organism evidence="4 5">
    <name type="scientific">Fusarium vanettenii (strain ATCC MYA-4622 / CBS 123669 / FGSC 9596 / NRRL 45880 / 77-13-4)</name>
    <name type="common">Fusarium solani subsp. pisi</name>
    <dbReference type="NCBI Taxonomy" id="660122"/>
    <lineage>
        <taxon>Eukaryota</taxon>
        <taxon>Fungi</taxon>
        <taxon>Dikarya</taxon>
        <taxon>Ascomycota</taxon>
        <taxon>Pezizomycotina</taxon>
        <taxon>Sordariomycetes</taxon>
        <taxon>Hypocreomycetidae</taxon>
        <taxon>Hypocreales</taxon>
        <taxon>Nectriaceae</taxon>
        <taxon>Fusarium</taxon>
        <taxon>Fusarium solani species complex</taxon>
        <taxon>Fusarium vanettenii</taxon>
    </lineage>
</organism>
<dbReference type="InParanoid" id="C7ZAR6"/>
<proteinExistence type="predicted"/>
<evidence type="ECO:0000256" key="3">
    <source>
        <dbReference type="SAM" id="SignalP"/>
    </source>
</evidence>
<feature type="compositionally biased region" description="Polar residues" evidence="1">
    <location>
        <begin position="101"/>
        <end position="119"/>
    </location>
</feature>
<dbReference type="GeneID" id="9672908"/>
<evidence type="ECO:0008006" key="6">
    <source>
        <dbReference type="Google" id="ProtNLM"/>
    </source>
</evidence>